<dbReference type="Proteomes" id="UP000886520">
    <property type="component" value="Chromosome 4"/>
</dbReference>
<reference evidence="1" key="1">
    <citation type="submission" date="2021-01" db="EMBL/GenBank/DDBJ databases">
        <title>Adiantum capillus-veneris genome.</title>
        <authorList>
            <person name="Fang Y."/>
            <person name="Liao Q."/>
        </authorList>
    </citation>
    <scope>NUCLEOTIDE SEQUENCE</scope>
    <source>
        <strain evidence="1">H3</strain>
        <tissue evidence="1">Leaf</tissue>
    </source>
</reference>
<keyword evidence="2" id="KW-1185">Reference proteome</keyword>
<dbReference type="AlphaFoldDB" id="A0A9D4V7A6"/>
<comment type="caution">
    <text evidence="1">The sequence shown here is derived from an EMBL/GenBank/DDBJ whole genome shotgun (WGS) entry which is preliminary data.</text>
</comment>
<evidence type="ECO:0000313" key="2">
    <source>
        <dbReference type="Proteomes" id="UP000886520"/>
    </source>
</evidence>
<dbReference type="OrthoDB" id="1981004at2759"/>
<evidence type="ECO:0000313" key="1">
    <source>
        <dbReference type="EMBL" id="KAI5081151.1"/>
    </source>
</evidence>
<sequence>MVQEIGMEMLQQEIGQQVVSKQKPPLDCHLLWNVDFNSLGEHVPHQQQPPHNCHVGWLAIACGVGCFEERIVHDKPSPSTLQGSEYFQ</sequence>
<name>A0A9D4V7A6_ADICA</name>
<dbReference type="EMBL" id="JABFUD020000004">
    <property type="protein sequence ID" value="KAI5081151.1"/>
    <property type="molecule type" value="Genomic_DNA"/>
</dbReference>
<proteinExistence type="predicted"/>
<organism evidence="1 2">
    <name type="scientific">Adiantum capillus-veneris</name>
    <name type="common">Maidenhair fern</name>
    <dbReference type="NCBI Taxonomy" id="13818"/>
    <lineage>
        <taxon>Eukaryota</taxon>
        <taxon>Viridiplantae</taxon>
        <taxon>Streptophyta</taxon>
        <taxon>Embryophyta</taxon>
        <taxon>Tracheophyta</taxon>
        <taxon>Polypodiopsida</taxon>
        <taxon>Polypodiidae</taxon>
        <taxon>Polypodiales</taxon>
        <taxon>Pteridineae</taxon>
        <taxon>Pteridaceae</taxon>
        <taxon>Vittarioideae</taxon>
        <taxon>Adiantum</taxon>
    </lineage>
</organism>
<protein>
    <submittedName>
        <fullName evidence="1">Uncharacterized protein</fullName>
    </submittedName>
</protein>
<accession>A0A9D4V7A6</accession>
<gene>
    <name evidence="1" type="ORF">GOP47_0004334</name>
</gene>